<gene>
    <name evidence="2" type="ORF">K8V65_08140</name>
</gene>
<keyword evidence="1" id="KW-0472">Membrane</keyword>
<accession>A0A921HPZ0</accession>
<dbReference type="InterPro" id="IPR003832">
    <property type="entry name" value="DUF212"/>
</dbReference>
<dbReference type="EMBL" id="DYVR01000226">
    <property type="protein sequence ID" value="HJF85614.1"/>
    <property type="molecule type" value="Genomic_DNA"/>
</dbReference>
<reference evidence="2" key="1">
    <citation type="journal article" date="2021" name="PeerJ">
        <title>Extensive microbial diversity within the chicken gut microbiome revealed by metagenomics and culture.</title>
        <authorList>
            <person name="Gilroy R."/>
            <person name="Ravi A."/>
            <person name="Getino M."/>
            <person name="Pursley I."/>
            <person name="Horton D.L."/>
            <person name="Alikhan N.F."/>
            <person name="Baker D."/>
            <person name="Gharbi K."/>
            <person name="Hall N."/>
            <person name="Watson M."/>
            <person name="Adriaenssens E.M."/>
            <person name="Foster-Nyarko E."/>
            <person name="Jarju S."/>
            <person name="Secka A."/>
            <person name="Antonio M."/>
            <person name="Oren A."/>
            <person name="Chaudhuri R.R."/>
            <person name="La Ragione R."/>
            <person name="Hildebrand F."/>
            <person name="Pallen M.J."/>
        </authorList>
    </citation>
    <scope>NUCLEOTIDE SEQUENCE</scope>
    <source>
        <strain evidence="2">7318</strain>
    </source>
</reference>
<reference evidence="2" key="2">
    <citation type="submission" date="2021-09" db="EMBL/GenBank/DDBJ databases">
        <authorList>
            <person name="Gilroy R."/>
        </authorList>
    </citation>
    <scope>NUCLEOTIDE SEQUENCE</scope>
    <source>
        <strain evidence="2">7318</strain>
    </source>
</reference>
<feature type="transmembrane region" description="Helical" evidence="1">
    <location>
        <begin position="39"/>
        <end position="59"/>
    </location>
</feature>
<sequence length="134" mass="14725">MQSCMILVPFIGWLVAVTIKFITNAILHSSMDIKLALSNGGFPSVHTATIITTTTYIGFHDGINSTLFILAVTLSFIVMIDATHLRRSIGKHASILNSMMGRRELHEKEGHTYFQVISGAILGIITGSILYYLN</sequence>
<organism evidence="2 3">
    <name type="scientific">Megamonas hypermegale</name>
    <dbReference type="NCBI Taxonomy" id="158847"/>
    <lineage>
        <taxon>Bacteria</taxon>
        <taxon>Bacillati</taxon>
        <taxon>Bacillota</taxon>
        <taxon>Negativicutes</taxon>
        <taxon>Selenomonadales</taxon>
        <taxon>Selenomonadaceae</taxon>
        <taxon>Megamonas</taxon>
    </lineage>
</organism>
<dbReference type="AlphaFoldDB" id="A0A921HPZ0"/>
<protein>
    <submittedName>
        <fullName evidence="2">Divergent PAP2 family protein</fullName>
    </submittedName>
</protein>
<keyword evidence="1" id="KW-1133">Transmembrane helix</keyword>
<evidence type="ECO:0000313" key="3">
    <source>
        <dbReference type="Proteomes" id="UP000780768"/>
    </source>
</evidence>
<dbReference type="Proteomes" id="UP000780768">
    <property type="component" value="Unassembled WGS sequence"/>
</dbReference>
<dbReference type="Pfam" id="PF02681">
    <property type="entry name" value="DUF212"/>
    <property type="match status" value="1"/>
</dbReference>
<keyword evidence="1" id="KW-0812">Transmembrane</keyword>
<feature type="transmembrane region" description="Helical" evidence="1">
    <location>
        <begin position="112"/>
        <end position="133"/>
    </location>
</feature>
<feature type="transmembrane region" description="Helical" evidence="1">
    <location>
        <begin position="65"/>
        <end position="82"/>
    </location>
</feature>
<dbReference type="PANTHER" id="PTHR31446:SF39">
    <property type="entry name" value="ACID PHOSPHATASE_VANADIUM-DEPENDENT HALOPEROXIDASE-RELATED PROTEIN"/>
    <property type="match status" value="1"/>
</dbReference>
<proteinExistence type="predicted"/>
<name>A0A921HPZ0_9FIRM</name>
<comment type="caution">
    <text evidence="2">The sequence shown here is derived from an EMBL/GenBank/DDBJ whole genome shotgun (WGS) entry which is preliminary data.</text>
</comment>
<evidence type="ECO:0000313" key="2">
    <source>
        <dbReference type="EMBL" id="HJF85614.1"/>
    </source>
</evidence>
<evidence type="ECO:0000256" key="1">
    <source>
        <dbReference type="SAM" id="Phobius"/>
    </source>
</evidence>
<feature type="transmembrane region" description="Helical" evidence="1">
    <location>
        <begin position="6"/>
        <end position="27"/>
    </location>
</feature>
<dbReference type="PANTHER" id="PTHR31446">
    <property type="entry name" value="ACID PHOSPHATASE/VANADIUM-DEPENDENT HALOPEROXIDASE-RELATED PROTEIN"/>
    <property type="match status" value="1"/>
</dbReference>